<dbReference type="Pfam" id="PF13456">
    <property type="entry name" value="RVT_3"/>
    <property type="match status" value="1"/>
</dbReference>
<dbReference type="PANTHER" id="PTHR33116">
    <property type="entry name" value="REVERSE TRANSCRIPTASE ZINC-BINDING DOMAIN-CONTAINING PROTEIN-RELATED-RELATED"/>
    <property type="match status" value="1"/>
</dbReference>
<name>A0AAW1VN41_RUBAR</name>
<dbReference type="PROSITE" id="PS50878">
    <property type="entry name" value="RT_POL"/>
    <property type="match status" value="1"/>
</dbReference>
<evidence type="ECO:0000259" key="2">
    <source>
        <dbReference type="PROSITE" id="PS50879"/>
    </source>
</evidence>
<accession>A0AAW1VN41</accession>
<dbReference type="InterPro" id="IPR026960">
    <property type="entry name" value="RVT-Znf"/>
</dbReference>
<proteinExistence type="predicted"/>
<feature type="domain" description="RNase H type-1" evidence="2">
    <location>
        <begin position="788"/>
        <end position="915"/>
    </location>
</feature>
<dbReference type="EMBL" id="JBEDUW010000068">
    <property type="protein sequence ID" value="KAK9906272.1"/>
    <property type="molecule type" value="Genomic_DNA"/>
</dbReference>
<evidence type="ECO:0000259" key="1">
    <source>
        <dbReference type="PROSITE" id="PS50878"/>
    </source>
</evidence>
<feature type="domain" description="Reverse transcriptase" evidence="1">
    <location>
        <begin position="51"/>
        <end position="330"/>
    </location>
</feature>
<organism evidence="3 4">
    <name type="scientific">Rubus argutus</name>
    <name type="common">Southern blackberry</name>
    <dbReference type="NCBI Taxonomy" id="59490"/>
    <lineage>
        <taxon>Eukaryota</taxon>
        <taxon>Viridiplantae</taxon>
        <taxon>Streptophyta</taxon>
        <taxon>Embryophyta</taxon>
        <taxon>Tracheophyta</taxon>
        <taxon>Spermatophyta</taxon>
        <taxon>Magnoliopsida</taxon>
        <taxon>eudicotyledons</taxon>
        <taxon>Gunneridae</taxon>
        <taxon>Pentapetalae</taxon>
        <taxon>rosids</taxon>
        <taxon>fabids</taxon>
        <taxon>Rosales</taxon>
        <taxon>Rosaceae</taxon>
        <taxon>Rosoideae</taxon>
        <taxon>Rosoideae incertae sedis</taxon>
        <taxon>Rubus</taxon>
    </lineage>
</organism>
<dbReference type="Proteomes" id="UP001457282">
    <property type="component" value="Unassembled WGS sequence"/>
</dbReference>
<dbReference type="InterPro" id="IPR002156">
    <property type="entry name" value="RNaseH_domain"/>
</dbReference>
<dbReference type="Pfam" id="PF00078">
    <property type="entry name" value="RVT_1"/>
    <property type="match status" value="1"/>
</dbReference>
<dbReference type="CDD" id="cd01650">
    <property type="entry name" value="RT_nLTR_like"/>
    <property type="match status" value="1"/>
</dbReference>
<evidence type="ECO:0000313" key="3">
    <source>
        <dbReference type="EMBL" id="KAK9906272.1"/>
    </source>
</evidence>
<dbReference type="PROSITE" id="PS50879">
    <property type="entry name" value="RNASE_H_1"/>
    <property type="match status" value="1"/>
</dbReference>
<dbReference type="Gene3D" id="3.30.420.10">
    <property type="entry name" value="Ribonuclease H-like superfamily/Ribonuclease H"/>
    <property type="match status" value="1"/>
</dbReference>
<dbReference type="GO" id="GO:0004523">
    <property type="term" value="F:RNA-DNA hybrid ribonuclease activity"/>
    <property type="evidence" value="ECO:0007669"/>
    <property type="project" value="InterPro"/>
</dbReference>
<keyword evidence="4" id="KW-1185">Reference proteome</keyword>
<dbReference type="InterPro" id="IPR012337">
    <property type="entry name" value="RNaseH-like_sf"/>
</dbReference>
<dbReference type="SUPFAM" id="SSF56672">
    <property type="entry name" value="DNA/RNA polymerases"/>
    <property type="match status" value="1"/>
</dbReference>
<dbReference type="PANTHER" id="PTHR33116:SF80">
    <property type="entry name" value="REVERSE TRANSCRIPTASE ZINC-BINDING DOMAIN-CONTAINING PROTEIN"/>
    <property type="match status" value="1"/>
</dbReference>
<dbReference type="Pfam" id="PF13966">
    <property type="entry name" value="zf-RVT"/>
    <property type="match status" value="1"/>
</dbReference>
<dbReference type="AlphaFoldDB" id="A0AAW1VN41"/>
<reference evidence="3 4" key="1">
    <citation type="journal article" date="2023" name="G3 (Bethesda)">
        <title>A chromosome-length genome assembly and annotation of blackberry (Rubus argutus, cv. 'Hillquist').</title>
        <authorList>
            <person name="Bruna T."/>
            <person name="Aryal R."/>
            <person name="Dudchenko O."/>
            <person name="Sargent D.J."/>
            <person name="Mead D."/>
            <person name="Buti M."/>
            <person name="Cavallini A."/>
            <person name="Hytonen T."/>
            <person name="Andres J."/>
            <person name="Pham M."/>
            <person name="Weisz D."/>
            <person name="Mascagni F."/>
            <person name="Usai G."/>
            <person name="Natali L."/>
            <person name="Bassil N."/>
            <person name="Fernandez G.E."/>
            <person name="Lomsadze A."/>
            <person name="Armour M."/>
            <person name="Olukolu B."/>
            <person name="Poorten T."/>
            <person name="Britton C."/>
            <person name="Davik J."/>
            <person name="Ashrafi H."/>
            <person name="Aiden E.L."/>
            <person name="Borodovsky M."/>
            <person name="Worthington M."/>
        </authorList>
    </citation>
    <scope>NUCLEOTIDE SEQUENCE [LARGE SCALE GENOMIC DNA]</scope>
    <source>
        <strain evidence="3">PI 553951</strain>
    </source>
</reference>
<comment type="caution">
    <text evidence="3">The sequence shown here is derived from an EMBL/GenBank/DDBJ whole genome shotgun (WGS) entry which is preliminary data.</text>
</comment>
<dbReference type="InterPro" id="IPR036397">
    <property type="entry name" value="RNaseH_sf"/>
</dbReference>
<dbReference type="InterPro" id="IPR044730">
    <property type="entry name" value="RNase_H-like_dom_plant"/>
</dbReference>
<protein>
    <submittedName>
        <fullName evidence="3">Uncharacterized protein</fullName>
    </submittedName>
</protein>
<dbReference type="CDD" id="cd06222">
    <property type="entry name" value="RNase_H_like"/>
    <property type="match status" value="1"/>
</dbReference>
<dbReference type="GO" id="GO:0003676">
    <property type="term" value="F:nucleic acid binding"/>
    <property type="evidence" value="ECO:0007669"/>
    <property type="project" value="InterPro"/>
</dbReference>
<evidence type="ECO:0000313" key="4">
    <source>
        <dbReference type="Proteomes" id="UP001457282"/>
    </source>
</evidence>
<dbReference type="SUPFAM" id="SSF53098">
    <property type="entry name" value="Ribonuclease H-like"/>
    <property type="match status" value="1"/>
</dbReference>
<dbReference type="InterPro" id="IPR043502">
    <property type="entry name" value="DNA/RNA_pol_sf"/>
</dbReference>
<gene>
    <name evidence="3" type="ORF">M0R45_002667</name>
</gene>
<dbReference type="InterPro" id="IPR000477">
    <property type="entry name" value="RT_dom"/>
</dbReference>
<sequence>MLSTMLTVEEITTTVKGMDGFSSPGPDGFSGNFFHHCWEVVSGDVICAVQSFFQSGSVMPHFNSNLLTLIPKKEVTDGLADFRPIALANFVFKIITKILADRLGVIAARIISPNQSAFIKGRNISDPIILTSECMNLLDRDCKGGNIAIKLDISKAFDTLDWDYLLRVLHSFGFCSIFIVWIHNILKSAYVSVLVNGSSCGFFTCSRGVRQGDPLSPLLFCIAEEVLSRGISRLVAKGKLKCIAAPRKVSVPSHVLFADDVMVFMQGNTRGLRALNRFLEVYARNSGQVVNKAKSSVFLGKHARPREVVIQHVLGIREGFLPFTYLGVPIFMGSPKPIFFRAIADKVRCKLAAWKRHQLSQAARLQLISSVIQSVLIYSFQVYAWPRALLLKVQGWTRNFFWTGDPLKKGSTLVSWKMCCSPKECGGLGLKDLTLLNRALLLKKCWEVAFASSPAAVFLKARFLKPSFTPFSYYQRSSIWLGLRKLWPSFSSSLRWLVGNGKNILFWTDNWLGSSISSQCNLNSEFLSIHHEHVSDFIFEGNWVLQESFVSLFPEVAEAILKVPIPIEDLPDEIIWPVSSSGRLLTAEAFLFLSPQGPTLPWGSFIWHLGIQPRKSLAAWKILHERILVDTALQRRGENLCSRCSFCTSAIESLTHLFLDCPFVYDIWQWLFCIFKIPRQHNVSLPLLFSAAFIAQFPVALKILWRMAACNLLWCTWMERNKIRFEGSSFCPLHFKQFFFLSFKDSASTYFSPSSPSQTTNTAFLLLSLSPLRACAHKFIPVVWKPPPIGWIKVNTDGSFNNSNAGFGGVYKDHEGIFLGGFSSRVVVPSAIDAEILAVLEALQVAWVRRWTHIWLETDSALVVLYFKSPHLVPWRLSTQWKNCLYLSGLMTFRISHIFREGNSLADGLAKYGADNEGSVWWRTVPRFLIPSYDYDLCSRPNFRRVGIYP</sequence>